<feature type="compositionally biased region" description="Basic and acidic residues" evidence="1">
    <location>
        <begin position="62"/>
        <end position="71"/>
    </location>
</feature>
<dbReference type="Proteomes" id="UP000323521">
    <property type="component" value="Chromosome"/>
</dbReference>
<evidence type="ECO:0000313" key="3">
    <source>
        <dbReference type="Proteomes" id="UP000323521"/>
    </source>
</evidence>
<evidence type="ECO:0000313" key="2">
    <source>
        <dbReference type="EMBL" id="ATW25225.1"/>
    </source>
</evidence>
<organism evidence="2 3">
    <name type="scientific">Formimonas warabiya</name>
    <dbReference type="NCBI Taxonomy" id="1761012"/>
    <lineage>
        <taxon>Bacteria</taxon>
        <taxon>Bacillati</taxon>
        <taxon>Bacillota</taxon>
        <taxon>Clostridia</taxon>
        <taxon>Eubacteriales</taxon>
        <taxon>Peptococcaceae</taxon>
        <taxon>Candidatus Formimonas</taxon>
    </lineage>
</organism>
<dbReference type="Pfam" id="PF09580">
    <property type="entry name" value="Spore_YhcN_YlaJ"/>
    <property type="match status" value="1"/>
</dbReference>
<dbReference type="AlphaFoldDB" id="A0A3G1KSS7"/>
<gene>
    <name evidence="2" type="ORF">DCMF_11005</name>
</gene>
<dbReference type="PROSITE" id="PS51257">
    <property type="entry name" value="PROKAR_LIPOPROTEIN"/>
    <property type="match status" value="1"/>
</dbReference>
<dbReference type="EMBL" id="CP017634">
    <property type="protein sequence ID" value="ATW25225.1"/>
    <property type="molecule type" value="Genomic_DNA"/>
</dbReference>
<proteinExistence type="predicted"/>
<sequence length="177" mass="18968">MHAKKLICILTGIFLLVSAIFIGCAPAKKPTPNQTNYFVPTPARKAPAPTPAAPLGPATKKTPTEKSKDVARANKITQKVDAVSGVKKCAAVVSGNTVYVGVDLEDRTKKEATEIKVFSQVAAMDPLINTVYVTSDPDLFQRLSKISDGIAKGKPVQDYQKDLNEIATSTKTRKTTP</sequence>
<evidence type="ECO:0008006" key="4">
    <source>
        <dbReference type="Google" id="ProtNLM"/>
    </source>
</evidence>
<dbReference type="InterPro" id="IPR019076">
    <property type="entry name" value="Spore_lipoprot_YhcN/YlaJ-like"/>
</dbReference>
<evidence type="ECO:0000256" key="1">
    <source>
        <dbReference type="SAM" id="MobiDB-lite"/>
    </source>
</evidence>
<dbReference type="KEGG" id="fwa:DCMF_11005"/>
<keyword evidence="3" id="KW-1185">Reference proteome</keyword>
<feature type="region of interest" description="Disordered" evidence="1">
    <location>
        <begin position="41"/>
        <end position="71"/>
    </location>
</feature>
<reference evidence="2 3" key="1">
    <citation type="submission" date="2016-10" db="EMBL/GenBank/DDBJ databases">
        <title>Complete Genome Sequence of Peptococcaceae strain DCMF.</title>
        <authorList>
            <person name="Edwards R.J."/>
            <person name="Holland S.I."/>
            <person name="Deshpande N.P."/>
            <person name="Wong Y.K."/>
            <person name="Ertan H."/>
            <person name="Manefield M."/>
            <person name="Russell T.L."/>
            <person name="Lee M.J."/>
        </authorList>
    </citation>
    <scope>NUCLEOTIDE SEQUENCE [LARGE SCALE GENOMIC DNA]</scope>
    <source>
        <strain evidence="2 3">DCMF</strain>
    </source>
</reference>
<dbReference type="RefSeq" id="WP_214659268.1">
    <property type="nucleotide sequence ID" value="NZ_CP017634.1"/>
</dbReference>
<name>A0A3G1KSS7_FORW1</name>
<protein>
    <recommendedName>
        <fullName evidence="4">YhcN/YlaJ family sporulation lipoprotein</fullName>
    </recommendedName>
</protein>
<accession>A0A3G1KSS7</accession>